<dbReference type="AlphaFoldDB" id="A0AAN7H2C8"/>
<organism evidence="9 10">
    <name type="scientific">Podospora fimiseda</name>
    <dbReference type="NCBI Taxonomy" id="252190"/>
    <lineage>
        <taxon>Eukaryota</taxon>
        <taxon>Fungi</taxon>
        <taxon>Dikarya</taxon>
        <taxon>Ascomycota</taxon>
        <taxon>Pezizomycotina</taxon>
        <taxon>Sordariomycetes</taxon>
        <taxon>Sordariomycetidae</taxon>
        <taxon>Sordariales</taxon>
        <taxon>Podosporaceae</taxon>
        <taxon>Podospora</taxon>
    </lineage>
</organism>
<evidence type="ECO:0000256" key="2">
    <source>
        <dbReference type="ARBA" id="ARBA00009530"/>
    </source>
</evidence>
<evidence type="ECO:0000256" key="6">
    <source>
        <dbReference type="SAM" id="MobiDB-lite"/>
    </source>
</evidence>
<evidence type="ECO:0000256" key="1">
    <source>
        <dbReference type="ARBA" id="ARBA00004370"/>
    </source>
</evidence>
<dbReference type="Proteomes" id="UP001301958">
    <property type="component" value="Unassembled WGS sequence"/>
</dbReference>
<evidence type="ECO:0000256" key="7">
    <source>
        <dbReference type="SAM" id="Phobius"/>
    </source>
</evidence>
<gene>
    <name evidence="9" type="ORF">QBC38DRAFT_509900</name>
</gene>
<keyword evidence="10" id="KW-1185">Reference proteome</keyword>
<reference evidence="9" key="1">
    <citation type="journal article" date="2023" name="Mol. Phylogenet. Evol.">
        <title>Genome-scale phylogeny and comparative genomics of the fungal order Sordariales.</title>
        <authorList>
            <person name="Hensen N."/>
            <person name="Bonometti L."/>
            <person name="Westerberg I."/>
            <person name="Brannstrom I.O."/>
            <person name="Guillou S."/>
            <person name="Cros-Aarteil S."/>
            <person name="Calhoun S."/>
            <person name="Haridas S."/>
            <person name="Kuo A."/>
            <person name="Mondo S."/>
            <person name="Pangilinan J."/>
            <person name="Riley R."/>
            <person name="LaButti K."/>
            <person name="Andreopoulos B."/>
            <person name="Lipzen A."/>
            <person name="Chen C."/>
            <person name="Yan M."/>
            <person name="Daum C."/>
            <person name="Ng V."/>
            <person name="Clum A."/>
            <person name="Steindorff A."/>
            <person name="Ohm R.A."/>
            <person name="Martin F."/>
            <person name="Silar P."/>
            <person name="Natvig D.O."/>
            <person name="Lalanne C."/>
            <person name="Gautier V."/>
            <person name="Ament-Velasquez S.L."/>
            <person name="Kruys A."/>
            <person name="Hutchinson M.I."/>
            <person name="Powell A.J."/>
            <person name="Barry K."/>
            <person name="Miller A.N."/>
            <person name="Grigoriev I.V."/>
            <person name="Debuchy R."/>
            <person name="Gladieux P."/>
            <person name="Hiltunen Thoren M."/>
            <person name="Johannesson H."/>
        </authorList>
    </citation>
    <scope>NUCLEOTIDE SEQUENCE</scope>
    <source>
        <strain evidence="9">CBS 990.96</strain>
    </source>
</reference>
<comment type="subcellular location">
    <subcellularLocation>
        <location evidence="1">Membrane</location>
    </subcellularLocation>
</comment>
<dbReference type="GO" id="GO:0016020">
    <property type="term" value="C:membrane"/>
    <property type="evidence" value="ECO:0007669"/>
    <property type="project" value="UniProtKB-SubCell"/>
</dbReference>
<dbReference type="InterPro" id="IPR000612">
    <property type="entry name" value="PMP3"/>
</dbReference>
<evidence type="ECO:0000313" key="9">
    <source>
        <dbReference type="EMBL" id="KAK4227180.1"/>
    </source>
</evidence>
<evidence type="ECO:0000313" key="10">
    <source>
        <dbReference type="Proteomes" id="UP001301958"/>
    </source>
</evidence>
<sequence>MCSSDVFLTLLAILFPPLPVWVKRGICSADSFINILLCTLGFIPGLLHAWYIIFKHPDPPYDYDYTQGAHNAEYGQGQANGRIYVFVHDGSPSGSARGPIGQPKIQPHMNYGSTFQAPPQHHQNQEEGVAGPSSGGETNAPPPSYAQVVAGDHKIQTQD</sequence>
<keyword evidence="5 7" id="KW-0472">Membrane</keyword>
<accession>A0AAN7H2C8</accession>
<feature type="transmembrane region" description="Helical" evidence="7">
    <location>
        <begin position="32"/>
        <end position="53"/>
    </location>
</feature>
<protein>
    <recommendedName>
        <fullName evidence="11">Plasma membrane proteolipid 3</fullName>
    </recommendedName>
</protein>
<evidence type="ECO:0008006" key="11">
    <source>
        <dbReference type="Google" id="ProtNLM"/>
    </source>
</evidence>
<proteinExistence type="inferred from homology"/>
<keyword evidence="4 7" id="KW-1133">Transmembrane helix</keyword>
<dbReference type="PANTHER" id="PTHR21659:SF57">
    <property type="entry name" value="PLASMA MEMBRANE PROTEOLIPID 31"/>
    <property type="match status" value="1"/>
</dbReference>
<evidence type="ECO:0000256" key="5">
    <source>
        <dbReference type="ARBA" id="ARBA00023136"/>
    </source>
</evidence>
<evidence type="ECO:0000256" key="4">
    <source>
        <dbReference type="ARBA" id="ARBA00022989"/>
    </source>
</evidence>
<comment type="caution">
    <text evidence="9">The sequence shown here is derived from an EMBL/GenBank/DDBJ whole genome shotgun (WGS) entry which is preliminary data.</text>
</comment>
<name>A0AAN7H2C8_9PEZI</name>
<dbReference type="PANTHER" id="PTHR21659">
    <property type="entry name" value="HYDROPHOBIC PROTEIN RCI2 LOW TEMPERATURE AND SALT RESPONSIVE PROTEIN LTI6 -RELATED"/>
    <property type="match status" value="1"/>
</dbReference>
<comment type="similarity">
    <text evidence="2">Belongs to the UPF0057 (PMP3) family.</text>
</comment>
<keyword evidence="3 7" id="KW-0812">Transmembrane</keyword>
<evidence type="ECO:0000256" key="8">
    <source>
        <dbReference type="SAM" id="SignalP"/>
    </source>
</evidence>
<dbReference type="Pfam" id="PF01679">
    <property type="entry name" value="Pmp3"/>
    <property type="match status" value="1"/>
</dbReference>
<feature type="region of interest" description="Disordered" evidence="6">
    <location>
        <begin position="94"/>
        <end position="159"/>
    </location>
</feature>
<feature type="signal peptide" evidence="8">
    <location>
        <begin position="1"/>
        <end position="22"/>
    </location>
</feature>
<evidence type="ECO:0000256" key="3">
    <source>
        <dbReference type="ARBA" id="ARBA00022692"/>
    </source>
</evidence>
<keyword evidence="8" id="KW-0732">Signal</keyword>
<reference evidence="9" key="2">
    <citation type="submission" date="2023-05" db="EMBL/GenBank/DDBJ databases">
        <authorList>
            <consortium name="Lawrence Berkeley National Laboratory"/>
            <person name="Steindorff A."/>
            <person name="Hensen N."/>
            <person name="Bonometti L."/>
            <person name="Westerberg I."/>
            <person name="Brannstrom I.O."/>
            <person name="Guillou S."/>
            <person name="Cros-Aarteil S."/>
            <person name="Calhoun S."/>
            <person name="Haridas S."/>
            <person name="Kuo A."/>
            <person name="Mondo S."/>
            <person name="Pangilinan J."/>
            <person name="Riley R."/>
            <person name="Labutti K."/>
            <person name="Andreopoulos B."/>
            <person name="Lipzen A."/>
            <person name="Chen C."/>
            <person name="Yanf M."/>
            <person name="Daum C."/>
            <person name="Ng V."/>
            <person name="Clum A."/>
            <person name="Ohm R."/>
            <person name="Martin F."/>
            <person name="Silar P."/>
            <person name="Natvig D."/>
            <person name="Lalanne C."/>
            <person name="Gautier V."/>
            <person name="Ament-Velasquez S.L."/>
            <person name="Kruys A."/>
            <person name="Hutchinson M.I."/>
            <person name="Powell A.J."/>
            <person name="Barry K."/>
            <person name="Miller A.N."/>
            <person name="Grigoriev I.V."/>
            <person name="Debuchy R."/>
            <person name="Gladieux P."/>
            <person name="Thoren M.H."/>
            <person name="Johannesson H."/>
        </authorList>
    </citation>
    <scope>NUCLEOTIDE SEQUENCE</scope>
    <source>
        <strain evidence="9">CBS 990.96</strain>
    </source>
</reference>
<dbReference type="EMBL" id="MU865335">
    <property type="protein sequence ID" value="KAK4227180.1"/>
    <property type="molecule type" value="Genomic_DNA"/>
</dbReference>
<feature type="chain" id="PRO_5042894287" description="Plasma membrane proteolipid 3" evidence="8">
    <location>
        <begin position="23"/>
        <end position="159"/>
    </location>
</feature>